<dbReference type="PANTHER" id="PTHR47505:SF1">
    <property type="entry name" value="DNA UTILIZATION PROTEIN YHGH"/>
    <property type="match status" value="1"/>
</dbReference>
<evidence type="ECO:0000313" key="4">
    <source>
        <dbReference type="Proteomes" id="UP000321491"/>
    </source>
</evidence>
<dbReference type="Gene3D" id="3.40.50.2020">
    <property type="match status" value="1"/>
</dbReference>
<dbReference type="OrthoDB" id="9779910at2"/>
<dbReference type="InterPro" id="IPR029057">
    <property type="entry name" value="PRTase-like"/>
</dbReference>
<dbReference type="Pfam" id="PF00156">
    <property type="entry name" value="Pribosyltran"/>
    <property type="match status" value="1"/>
</dbReference>
<proteinExistence type="inferred from homology"/>
<dbReference type="RefSeq" id="WP_146934487.1">
    <property type="nucleotide sequence ID" value="NZ_BJXW01000003.1"/>
</dbReference>
<dbReference type="AlphaFoldDB" id="A0A511UTI9"/>
<accession>A0A511UTI9</accession>
<gene>
    <name evidence="3" type="primary">comFC</name>
    <name evidence="3" type="ORF">CQU01_01570</name>
</gene>
<dbReference type="SUPFAM" id="SSF53271">
    <property type="entry name" value="PRTase-like"/>
    <property type="match status" value="1"/>
</dbReference>
<name>A0A511UTI9_9BACI</name>
<dbReference type="InterPro" id="IPR051910">
    <property type="entry name" value="ComF/GntX_DNA_util-trans"/>
</dbReference>
<dbReference type="PANTHER" id="PTHR47505">
    <property type="entry name" value="DNA UTILIZATION PROTEIN YHGH"/>
    <property type="match status" value="1"/>
</dbReference>
<evidence type="ECO:0000256" key="1">
    <source>
        <dbReference type="ARBA" id="ARBA00008007"/>
    </source>
</evidence>
<dbReference type="Proteomes" id="UP000321491">
    <property type="component" value="Unassembled WGS sequence"/>
</dbReference>
<keyword evidence="4" id="KW-1185">Reference proteome</keyword>
<dbReference type="EMBL" id="BJXW01000003">
    <property type="protein sequence ID" value="GEN29919.1"/>
    <property type="molecule type" value="Genomic_DNA"/>
</dbReference>
<sequence length="227" mass="26923">MNDCLWCNQAIIYQPSWRHLFTFVERTTLCDDCQSELELLNGKRCVKCSRKSDMERCLDCQYWSEKLGKDPLTANISVYSYNERMREMIAKWKYRGDYELVYAFRPMFVKVFKNHFLTQLKNFIIVPIPLSEMRLHERGFNQADALARLLPYYQPSILKRLHSEKQAKKTRYERMQTKNPFKLVEPINKPVILVDDIYTTGTTLRHAARLLKNNGCPEVYGYTLVRG</sequence>
<comment type="caution">
    <text evidence="3">The sequence shown here is derived from an EMBL/GenBank/DDBJ whole genome shotgun (WGS) entry which is preliminary data.</text>
</comment>
<evidence type="ECO:0000313" key="3">
    <source>
        <dbReference type="EMBL" id="GEN29919.1"/>
    </source>
</evidence>
<comment type="similarity">
    <text evidence="1">Belongs to the ComF/GntX family.</text>
</comment>
<dbReference type="GO" id="GO:0016757">
    <property type="term" value="F:glycosyltransferase activity"/>
    <property type="evidence" value="ECO:0007669"/>
    <property type="project" value="UniProtKB-KW"/>
</dbReference>
<keyword evidence="3" id="KW-0328">Glycosyltransferase</keyword>
<feature type="domain" description="Phosphoribosyltransferase" evidence="2">
    <location>
        <begin position="139"/>
        <end position="225"/>
    </location>
</feature>
<organism evidence="3 4">
    <name type="scientific">Cerasibacillus quisquiliarum</name>
    <dbReference type="NCBI Taxonomy" id="227865"/>
    <lineage>
        <taxon>Bacteria</taxon>
        <taxon>Bacillati</taxon>
        <taxon>Bacillota</taxon>
        <taxon>Bacilli</taxon>
        <taxon>Bacillales</taxon>
        <taxon>Bacillaceae</taxon>
        <taxon>Cerasibacillus</taxon>
    </lineage>
</organism>
<protein>
    <submittedName>
        <fullName evidence="3">Amidophosphoribosyltransferase</fullName>
    </submittedName>
</protein>
<reference evidence="3 4" key="1">
    <citation type="submission" date="2019-07" db="EMBL/GenBank/DDBJ databases">
        <title>Whole genome shotgun sequence of Cerasibacillus quisquiliarum NBRC 102429.</title>
        <authorList>
            <person name="Hosoyama A."/>
            <person name="Uohara A."/>
            <person name="Ohji S."/>
            <person name="Ichikawa N."/>
        </authorList>
    </citation>
    <scope>NUCLEOTIDE SEQUENCE [LARGE SCALE GENOMIC DNA]</scope>
    <source>
        <strain evidence="3 4">NBRC 102429</strain>
    </source>
</reference>
<dbReference type="CDD" id="cd06223">
    <property type="entry name" value="PRTases_typeI"/>
    <property type="match status" value="1"/>
</dbReference>
<evidence type="ECO:0000259" key="2">
    <source>
        <dbReference type="Pfam" id="PF00156"/>
    </source>
</evidence>
<dbReference type="InterPro" id="IPR000836">
    <property type="entry name" value="PRTase_dom"/>
</dbReference>
<keyword evidence="3" id="KW-0808">Transferase</keyword>